<dbReference type="OrthoDB" id="6141491at2759"/>
<protein>
    <submittedName>
        <fullName evidence="1">Uncharacterized protein</fullName>
    </submittedName>
</protein>
<name>A0A8S3VAP0_MYTED</name>
<organism evidence="1 2">
    <name type="scientific">Mytilus edulis</name>
    <name type="common">Blue mussel</name>
    <dbReference type="NCBI Taxonomy" id="6550"/>
    <lineage>
        <taxon>Eukaryota</taxon>
        <taxon>Metazoa</taxon>
        <taxon>Spiralia</taxon>
        <taxon>Lophotrochozoa</taxon>
        <taxon>Mollusca</taxon>
        <taxon>Bivalvia</taxon>
        <taxon>Autobranchia</taxon>
        <taxon>Pteriomorphia</taxon>
        <taxon>Mytilida</taxon>
        <taxon>Mytiloidea</taxon>
        <taxon>Mytilidae</taxon>
        <taxon>Mytilinae</taxon>
        <taxon>Mytilus</taxon>
    </lineage>
</organism>
<dbReference type="Proteomes" id="UP000683360">
    <property type="component" value="Unassembled WGS sequence"/>
</dbReference>
<keyword evidence="2" id="KW-1185">Reference proteome</keyword>
<gene>
    <name evidence="1" type="ORF">MEDL_66259</name>
</gene>
<dbReference type="AlphaFoldDB" id="A0A8S3VAP0"/>
<comment type="caution">
    <text evidence="1">The sequence shown here is derived from an EMBL/GenBank/DDBJ whole genome shotgun (WGS) entry which is preliminary data.</text>
</comment>
<reference evidence="1" key="1">
    <citation type="submission" date="2021-03" db="EMBL/GenBank/DDBJ databases">
        <authorList>
            <person name="Bekaert M."/>
        </authorList>
    </citation>
    <scope>NUCLEOTIDE SEQUENCE</scope>
</reference>
<proteinExistence type="predicted"/>
<evidence type="ECO:0000313" key="2">
    <source>
        <dbReference type="Proteomes" id="UP000683360"/>
    </source>
</evidence>
<dbReference type="EMBL" id="CAJPWZ010003252">
    <property type="protein sequence ID" value="CAG2254808.1"/>
    <property type="molecule type" value="Genomic_DNA"/>
</dbReference>
<sequence length="307" mass="34134">MPLQPVTTTGTDILLTGQPKEGVLHPCQDIPKEPELNYSSVYICSTCKSILKINKKKSTTCTETSPLAHISNSHGYTACTDTSKKVLNENVNTCTDKTIPSSMTNLHKTVNVENIESKELQTTSDGGVPIALSDAYGSKNNITLSNTTVHVSEFPKSTLLPKHEAALPGLTVSDRDSNDIEVIFNEISKDCSSQILEFLMSQKKALSNHPNGRCWNANIIRLCLTLWCRSPQCYTDLRDSGFLILPSQQILQIYKGRFHQKAGLNKELLHWMKNEAMHRNLSPEGYDGGLVLDEMSIQSDLQFYSKK</sequence>
<evidence type="ECO:0000313" key="1">
    <source>
        <dbReference type="EMBL" id="CAG2254808.1"/>
    </source>
</evidence>
<accession>A0A8S3VAP0</accession>